<keyword evidence="3" id="KW-0540">Nuclease</keyword>
<accession>A0ABR8PVP4</accession>
<name>A0ABR8PVP4_9CLOT</name>
<dbReference type="SUPFAM" id="SSF56219">
    <property type="entry name" value="DNase I-like"/>
    <property type="match status" value="1"/>
</dbReference>
<evidence type="ECO:0000313" key="3">
    <source>
        <dbReference type="EMBL" id="MBD7912202.1"/>
    </source>
</evidence>
<evidence type="ECO:0000256" key="1">
    <source>
        <dbReference type="ARBA" id="ARBA00022801"/>
    </source>
</evidence>
<dbReference type="GO" id="GO:0004519">
    <property type="term" value="F:endonuclease activity"/>
    <property type="evidence" value="ECO:0007669"/>
    <property type="project" value="UniProtKB-KW"/>
</dbReference>
<dbReference type="PANTHER" id="PTHR15822:SF23">
    <property type="entry name" value="ENDONUCLEASE_EXONUCLEASE_PHOSPHATASE FAMILY PROTEIN"/>
    <property type="match status" value="1"/>
</dbReference>
<keyword evidence="1" id="KW-0378">Hydrolase</keyword>
<sequence>MKLLTLNCHSWKEEKQLEKIKYLAKTIGEEKYDVIALQEVSQRIDEKGEIAKDNYAYMLIKELFILGMKEYKFIWDMSHIGYDIYQEGLALITKHNIVDYRSFYVSKSRDIKNYKSRKIIKAKIAIDNEYFEFLSCHLGWWQDKDESFKNQVDNLLSNVNYSKTFIMGDFNNDAFIKGEGYDYLLSKGLYDTYNLAKEKDSGVTVKGEIDGWEEHFKEKRLDLILTNKELEVKNSKIIFNGKNKEEISDHYGVQVVLE</sequence>
<dbReference type="InterPro" id="IPR005135">
    <property type="entry name" value="Endo/exonuclease/phosphatase"/>
</dbReference>
<dbReference type="CDD" id="cd09079">
    <property type="entry name" value="RgfB-like"/>
    <property type="match status" value="1"/>
</dbReference>
<gene>
    <name evidence="3" type="ORF">H9661_12630</name>
</gene>
<dbReference type="InterPro" id="IPR051547">
    <property type="entry name" value="TDP2-like"/>
</dbReference>
<evidence type="ECO:0000259" key="2">
    <source>
        <dbReference type="Pfam" id="PF03372"/>
    </source>
</evidence>
<dbReference type="PANTHER" id="PTHR15822">
    <property type="entry name" value="TRAF AND TNF RECEPTOR-ASSOCIATED PROTEIN"/>
    <property type="match status" value="1"/>
</dbReference>
<dbReference type="Gene3D" id="3.60.10.10">
    <property type="entry name" value="Endonuclease/exonuclease/phosphatase"/>
    <property type="match status" value="1"/>
</dbReference>
<feature type="domain" description="Endonuclease/exonuclease/phosphatase" evidence="2">
    <location>
        <begin position="19"/>
        <end position="250"/>
    </location>
</feature>
<dbReference type="InterPro" id="IPR036691">
    <property type="entry name" value="Endo/exonu/phosph_ase_sf"/>
</dbReference>
<proteinExistence type="predicted"/>
<protein>
    <submittedName>
        <fullName evidence="3">Endonuclease/exonuclease/phosphatase family protein</fullName>
    </submittedName>
</protein>
<dbReference type="EMBL" id="JACSRA010000020">
    <property type="protein sequence ID" value="MBD7912202.1"/>
    <property type="molecule type" value="Genomic_DNA"/>
</dbReference>
<dbReference type="Pfam" id="PF03372">
    <property type="entry name" value="Exo_endo_phos"/>
    <property type="match status" value="1"/>
</dbReference>
<organism evidence="3 4">
    <name type="scientific">Clostridium cibarium</name>
    <dbReference type="NCBI Taxonomy" id="2762247"/>
    <lineage>
        <taxon>Bacteria</taxon>
        <taxon>Bacillati</taxon>
        <taxon>Bacillota</taxon>
        <taxon>Clostridia</taxon>
        <taxon>Eubacteriales</taxon>
        <taxon>Clostridiaceae</taxon>
        <taxon>Clostridium</taxon>
    </lineage>
</organism>
<evidence type="ECO:0000313" key="4">
    <source>
        <dbReference type="Proteomes" id="UP000627781"/>
    </source>
</evidence>
<dbReference type="RefSeq" id="WP_191769127.1">
    <property type="nucleotide sequence ID" value="NZ_JACSRA010000020.1"/>
</dbReference>
<keyword evidence="4" id="KW-1185">Reference proteome</keyword>
<dbReference type="Proteomes" id="UP000627781">
    <property type="component" value="Unassembled WGS sequence"/>
</dbReference>
<comment type="caution">
    <text evidence="3">The sequence shown here is derived from an EMBL/GenBank/DDBJ whole genome shotgun (WGS) entry which is preliminary data.</text>
</comment>
<keyword evidence="3" id="KW-0255">Endonuclease</keyword>
<reference evidence="3 4" key="1">
    <citation type="submission" date="2020-08" db="EMBL/GenBank/DDBJ databases">
        <title>A Genomic Blueprint of the Chicken Gut Microbiome.</title>
        <authorList>
            <person name="Gilroy R."/>
            <person name="Ravi A."/>
            <person name="Getino M."/>
            <person name="Pursley I."/>
            <person name="Horton D.L."/>
            <person name="Alikhan N.-F."/>
            <person name="Baker D."/>
            <person name="Gharbi K."/>
            <person name="Hall N."/>
            <person name="Watson M."/>
            <person name="Adriaenssens E.M."/>
            <person name="Foster-Nyarko E."/>
            <person name="Jarju S."/>
            <person name="Secka A."/>
            <person name="Antonio M."/>
            <person name="Oren A."/>
            <person name="Chaudhuri R."/>
            <person name="La Ragione R.M."/>
            <person name="Hildebrand F."/>
            <person name="Pallen M.J."/>
        </authorList>
    </citation>
    <scope>NUCLEOTIDE SEQUENCE [LARGE SCALE GENOMIC DNA]</scope>
    <source>
        <strain evidence="3 4">Sa3CVN1</strain>
    </source>
</reference>